<comment type="caution">
    <text evidence="1">The sequence shown here is derived from an EMBL/GenBank/DDBJ whole genome shotgun (WGS) entry which is preliminary data.</text>
</comment>
<dbReference type="InterPro" id="IPR012337">
    <property type="entry name" value="RNaseH-like_sf"/>
</dbReference>
<gene>
    <name evidence="1" type="primary">GTF2IRD2_65</name>
    <name evidence="1" type="ORF">AVEN_248325_1</name>
</gene>
<dbReference type="PANTHER" id="PTHR45913">
    <property type="entry name" value="EPM2A-INTERACTING PROTEIN 1"/>
    <property type="match status" value="1"/>
</dbReference>
<dbReference type="PANTHER" id="PTHR45913:SF10">
    <property type="entry name" value="DUF4371 DOMAIN-CONTAINING PROTEIN"/>
    <property type="match status" value="1"/>
</dbReference>
<dbReference type="AlphaFoldDB" id="A0A4Y2QT58"/>
<name>A0A4Y2QT58_ARAVE</name>
<protein>
    <submittedName>
        <fullName evidence="1">General transcription factor II-I repeat domain-containing protein 2A</fullName>
    </submittedName>
</protein>
<proteinExistence type="predicted"/>
<dbReference type="EMBL" id="BGPR01014761">
    <property type="protein sequence ID" value="GBN66572.1"/>
    <property type="molecule type" value="Genomic_DNA"/>
</dbReference>
<keyword evidence="2" id="KW-1185">Reference proteome</keyword>
<sequence length="460" mass="52796">MASGKKKRRTEENREFNQDWTKSFAFIYNTDGLPTCLICHEKLVHNTKSNLERHFTTKHTQFAGKYPTGDARKKAVEELQKTQQQSSSMLSNWAQSSNNVNLASFAVSLEIAKRGKPFTDGEYVKDCFIRASEELFRDFKNKAEIMKKIKDLPLSAKTVQDRTAKMSSNVTHMQVEDIQLASALSLAIDESCDILATLFVRYMSSRGPKEELLGLLPLSGQTRGEDIANAVQKCLKDNGIDINKTVSIATDGARSMTGIHRGVTSILQKKINHEILTFHCIIHQEALCAQTFPAEIVEVMNLVIKIINSILVKELYHRQFKDFLEEIDSQFSDLLLHNKVRWLSRRNVLQRFALNLSEIKTFLNEKSIDHPKLEEHKWLQKFNFMIDTTMKPNELNLKLQGKDNPAYAFLEEVVCFEKNYLFLLVDMENGKLLHFKNLKQYRDETNATIDTNYCSIALKT</sequence>
<evidence type="ECO:0000313" key="2">
    <source>
        <dbReference type="Proteomes" id="UP000499080"/>
    </source>
</evidence>
<organism evidence="1 2">
    <name type="scientific">Araneus ventricosus</name>
    <name type="common">Orbweaver spider</name>
    <name type="synonym">Epeira ventricosa</name>
    <dbReference type="NCBI Taxonomy" id="182803"/>
    <lineage>
        <taxon>Eukaryota</taxon>
        <taxon>Metazoa</taxon>
        <taxon>Ecdysozoa</taxon>
        <taxon>Arthropoda</taxon>
        <taxon>Chelicerata</taxon>
        <taxon>Arachnida</taxon>
        <taxon>Araneae</taxon>
        <taxon>Araneomorphae</taxon>
        <taxon>Entelegynae</taxon>
        <taxon>Araneoidea</taxon>
        <taxon>Araneidae</taxon>
        <taxon>Araneus</taxon>
    </lineage>
</organism>
<dbReference type="SUPFAM" id="SSF53098">
    <property type="entry name" value="Ribonuclease H-like"/>
    <property type="match status" value="1"/>
</dbReference>
<dbReference type="OrthoDB" id="6431883at2759"/>
<evidence type="ECO:0000313" key="1">
    <source>
        <dbReference type="EMBL" id="GBN66572.1"/>
    </source>
</evidence>
<accession>A0A4Y2QT58</accession>
<dbReference type="Proteomes" id="UP000499080">
    <property type="component" value="Unassembled WGS sequence"/>
</dbReference>
<reference evidence="1 2" key="1">
    <citation type="journal article" date="2019" name="Sci. Rep.">
        <title>Orb-weaving spider Araneus ventricosus genome elucidates the spidroin gene catalogue.</title>
        <authorList>
            <person name="Kono N."/>
            <person name="Nakamura H."/>
            <person name="Ohtoshi R."/>
            <person name="Moran D.A.P."/>
            <person name="Shinohara A."/>
            <person name="Yoshida Y."/>
            <person name="Fujiwara M."/>
            <person name="Mori M."/>
            <person name="Tomita M."/>
            <person name="Arakawa K."/>
        </authorList>
    </citation>
    <scope>NUCLEOTIDE SEQUENCE [LARGE SCALE GENOMIC DNA]</scope>
</reference>